<dbReference type="InterPro" id="IPR015424">
    <property type="entry name" value="PyrdxlP-dep_Trfase"/>
</dbReference>
<dbReference type="InterPro" id="IPR015421">
    <property type="entry name" value="PyrdxlP-dep_Trfase_major"/>
</dbReference>
<dbReference type="Pfam" id="PF01041">
    <property type="entry name" value="DegT_DnrJ_EryC1"/>
    <property type="match status" value="2"/>
</dbReference>
<keyword evidence="3 4" id="KW-0663">Pyridoxal phosphate</keyword>
<dbReference type="InterPro" id="IPR015422">
    <property type="entry name" value="PyrdxlP-dep_Trfase_small"/>
</dbReference>
<evidence type="ECO:0000313" key="5">
    <source>
        <dbReference type="EMBL" id="TLD41285.1"/>
    </source>
</evidence>
<dbReference type="PANTHER" id="PTHR30244">
    <property type="entry name" value="TRANSAMINASE"/>
    <property type="match status" value="1"/>
</dbReference>
<feature type="modified residue" description="N6-(pyridoxal phosphate)lysine" evidence="3">
    <location>
        <position position="178"/>
    </location>
</feature>
<dbReference type="Proteomes" id="UP000319783">
    <property type="component" value="Unassembled WGS sequence"/>
</dbReference>
<name>A0A533Q9G4_9BACT</name>
<dbReference type="PIRSF" id="PIRSF000390">
    <property type="entry name" value="PLP_StrS"/>
    <property type="match status" value="1"/>
</dbReference>
<protein>
    <submittedName>
        <fullName evidence="5">Pleiotropic regulatory protein</fullName>
    </submittedName>
</protein>
<proteinExistence type="inferred from homology"/>
<dbReference type="EMBL" id="SULG01000054">
    <property type="protein sequence ID" value="TLD41285.1"/>
    <property type="molecule type" value="Genomic_DNA"/>
</dbReference>
<organism evidence="5 6">
    <name type="scientific">Candidatus Jettenia ecosi</name>
    <dbReference type="NCBI Taxonomy" id="2494326"/>
    <lineage>
        <taxon>Bacteria</taxon>
        <taxon>Pseudomonadati</taxon>
        <taxon>Planctomycetota</taxon>
        <taxon>Candidatus Brocadiia</taxon>
        <taxon>Candidatus Brocadiales</taxon>
        <taxon>Candidatus Brocadiaceae</taxon>
        <taxon>Candidatus Jettenia</taxon>
    </lineage>
</organism>
<feature type="active site" description="Proton acceptor" evidence="2">
    <location>
        <position position="178"/>
    </location>
</feature>
<evidence type="ECO:0000313" key="6">
    <source>
        <dbReference type="Proteomes" id="UP000319783"/>
    </source>
</evidence>
<dbReference type="SUPFAM" id="SSF53383">
    <property type="entry name" value="PLP-dependent transferases"/>
    <property type="match status" value="1"/>
</dbReference>
<dbReference type="GO" id="GO:0008483">
    <property type="term" value="F:transaminase activity"/>
    <property type="evidence" value="ECO:0007669"/>
    <property type="project" value="TreeGrafter"/>
</dbReference>
<dbReference type="Gene3D" id="3.40.640.10">
    <property type="entry name" value="Type I PLP-dependent aspartate aminotransferase-like (Major domain)"/>
    <property type="match status" value="1"/>
</dbReference>
<dbReference type="Gene3D" id="3.90.1150.10">
    <property type="entry name" value="Aspartate Aminotransferase, domain 1"/>
    <property type="match status" value="1"/>
</dbReference>
<evidence type="ECO:0000256" key="1">
    <source>
        <dbReference type="ARBA" id="ARBA00037999"/>
    </source>
</evidence>
<dbReference type="InterPro" id="IPR000653">
    <property type="entry name" value="DegT/StrS_aminotransferase"/>
</dbReference>
<evidence type="ECO:0000256" key="3">
    <source>
        <dbReference type="PIRSR" id="PIRSR000390-2"/>
    </source>
</evidence>
<sequence length="408" mass="45829">MKLLIPSAGMPVSFSNILNGLLVSLNQPINTFESAMRVYTNKKYCYFTSSGITAFYIILKAIRNISKRTEVIIPAYTCPSLVIAIRKAGLKPVLCDISLKTFNMDIQSINTHTQENTLCIAPAHTFGLPIDMEAIINIAQKKSLLVVENAASSLGTTIHQRPTGTFGDIGFYSFDQGKNFSTLSGGCIITDRDDIAKLIETECASLPQPGLISKLNITARLFALAFAAYPLFYTVFYNLTPKLKSTTPHADFHSFAYTKFQAGIGYTLFKHAFELFNKRFDHGIFLSDMLSGIKGIKIPELHPYAVPVFNQFPVLFDNKNIKETFLKRIDDTGIKIVLPYHNPIHRMYDLGYDLHEDPFPNATYFSRRLLLIPTHPMMNIEKLSKIISIIKTGLEDDLNDKLMYPSQL</sequence>
<dbReference type="GO" id="GO:0030170">
    <property type="term" value="F:pyridoxal phosphate binding"/>
    <property type="evidence" value="ECO:0007669"/>
    <property type="project" value="TreeGrafter"/>
</dbReference>
<dbReference type="PANTHER" id="PTHR30244:SF34">
    <property type="entry name" value="DTDP-4-AMINO-4,6-DIDEOXYGALACTOSE TRANSAMINASE"/>
    <property type="match status" value="1"/>
</dbReference>
<gene>
    <name evidence="5" type="ORF">JETT_2439</name>
</gene>
<evidence type="ECO:0000256" key="4">
    <source>
        <dbReference type="RuleBase" id="RU004508"/>
    </source>
</evidence>
<comment type="caution">
    <text evidence="5">The sequence shown here is derived from an EMBL/GenBank/DDBJ whole genome shotgun (WGS) entry which is preliminary data.</text>
</comment>
<accession>A0A533Q9G4</accession>
<comment type="similarity">
    <text evidence="1 4">Belongs to the DegT/DnrJ/EryC1 family.</text>
</comment>
<evidence type="ECO:0000256" key="2">
    <source>
        <dbReference type="PIRSR" id="PIRSR000390-1"/>
    </source>
</evidence>
<reference evidence="5 6" key="1">
    <citation type="submission" date="2019-04" db="EMBL/GenBank/DDBJ databases">
        <title>Genome of a novel bacterium Candidatus Jettenia ecosi reconstructed from metagenome of an anammox bioreactor.</title>
        <authorList>
            <person name="Mardanov A.V."/>
            <person name="Beletsky A.V."/>
            <person name="Ravin N.V."/>
            <person name="Botchkova E.A."/>
            <person name="Litti Y.V."/>
            <person name="Nozhevnikova A.N."/>
        </authorList>
    </citation>
    <scope>NUCLEOTIDE SEQUENCE [LARGE SCALE GENOMIC DNA]</scope>
    <source>
        <strain evidence="5">J2</strain>
    </source>
</reference>
<dbReference type="AlphaFoldDB" id="A0A533Q9G4"/>
<dbReference type="GO" id="GO:0000271">
    <property type="term" value="P:polysaccharide biosynthetic process"/>
    <property type="evidence" value="ECO:0007669"/>
    <property type="project" value="TreeGrafter"/>
</dbReference>